<organism evidence="8 9">
    <name type="scientific">Caenimonas sedimenti</name>
    <dbReference type="NCBI Taxonomy" id="2596921"/>
    <lineage>
        <taxon>Bacteria</taxon>
        <taxon>Pseudomonadati</taxon>
        <taxon>Pseudomonadota</taxon>
        <taxon>Betaproteobacteria</taxon>
        <taxon>Burkholderiales</taxon>
        <taxon>Comamonadaceae</taxon>
        <taxon>Caenimonas</taxon>
    </lineage>
</organism>
<evidence type="ECO:0000259" key="7">
    <source>
        <dbReference type="Pfam" id="PF02771"/>
    </source>
</evidence>
<feature type="domain" description="Acyl-CoA dehydrogenase/oxidase N-terminal" evidence="7">
    <location>
        <begin position="6"/>
        <end position="120"/>
    </location>
</feature>
<evidence type="ECO:0000256" key="1">
    <source>
        <dbReference type="ARBA" id="ARBA00001974"/>
    </source>
</evidence>
<dbReference type="Gene3D" id="1.20.140.10">
    <property type="entry name" value="Butyryl-CoA Dehydrogenase, subunit A, domain 3"/>
    <property type="match status" value="1"/>
</dbReference>
<dbReference type="GO" id="GO:0050660">
    <property type="term" value="F:flavin adenine dinucleotide binding"/>
    <property type="evidence" value="ECO:0007669"/>
    <property type="project" value="InterPro"/>
</dbReference>
<dbReference type="SUPFAM" id="SSF56645">
    <property type="entry name" value="Acyl-CoA dehydrogenase NM domain-like"/>
    <property type="match status" value="1"/>
</dbReference>
<dbReference type="Proteomes" id="UP000318199">
    <property type="component" value="Unassembled WGS sequence"/>
</dbReference>
<name>A0A562ZIT1_9BURK</name>
<keyword evidence="4" id="KW-0274">FAD</keyword>
<feature type="domain" description="Acyl-CoA dehydrogenase/oxidase C-terminal" evidence="6">
    <location>
        <begin position="226"/>
        <end position="359"/>
    </location>
</feature>
<dbReference type="Gene3D" id="1.10.540.10">
    <property type="entry name" value="Acyl-CoA dehydrogenase/oxidase, N-terminal domain"/>
    <property type="match status" value="1"/>
</dbReference>
<comment type="similarity">
    <text evidence="2">Belongs to the acyl-CoA dehydrogenase family.</text>
</comment>
<accession>A0A562ZIT1</accession>
<sequence length="373" mass="40147">MTWIPNEERTMLRDSAQTFLRERAPVTHLRRLRDSNDERGYAPGLWRAFAEQGYSATLVPEAHGGLGLGIVEAGLLAEQIGHTLAPTPFFSTAVLAAWLLKTAGSEAQQQAWLPRIASAEAILALAVDEQPRHKPSRIDASAVLSDGRWRVDGQKLLVVDGHVADALIVAARSAQGIVLLLVPADAGGLVIERTVMADAHNAARVTLKGVQLAESALVGTVDSGGGLLEQVLDVGRAIAAAELLGIADEVFERTTTYLKERRQFDRIIGEFQALQHRAAELFCDLELTRAIVRQALQALDDGSATAPLRVAQAKARASLTANRAVQEGVQLHGGIGMTDELDMGLFMKRARVLQELFGDAFAQMDRAAVLSGY</sequence>
<comment type="cofactor">
    <cofactor evidence="1">
        <name>FAD</name>
        <dbReference type="ChEBI" id="CHEBI:57692"/>
    </cofactor>
</comment>
<dbReference type="EMBL" id="VOBQ01000019">
    <property type="protein sequence ID" value="TWO68490.1"/>
    <property type="molecule type" value="Genomic_DNA"/>
</dbReference>
<dbReference type="GO" id="GO:0003995">
    <property type="term" value="F:acyl-CoA dehydrogenase activity"/>
    <property type="evidence" value="ECO:0007669"/>
    <property type="project" value="TreeGrafter"/>
</dbReference>
<reference evidence="8 9" key="1">
    <citation type="submission" date="2019-07" db="EMBL/GenBank/DDBJ databases">
        <title>Caenimonas sedimenti sp. nov., isolated from activated sludge.</title>
        <authorList>
            <person name="Xu J."/>
        </authorList>
    </citation>
    <scope>NUCLEOTIDE SEQUENCE [LARGE SCALE GENOMIC DNA]</scope>
    <source>
        <strain evidence="8 9">HX-9-20</strain>
    </source>
</reference>
<proteinExistence type="inferred from homology"/>
<evidence type="ECO:0000256" key="2">
    <source>
        <dbReference type="ARBA" id="ARBA00009347"/>
    </source>
</evidence>
<dbReference type="CDD" id="cd00567">
    <property type="entry name" value="ACAD"/>
    <property type="match status" value="1"/>
</dbReference>
<dbReference type="RefSeq" id="WP_145895405.1">
    <property type="nucleotide sequence ID" value="NZ_VOBQ01000019.1"/>
</dbReference>
<keyword evidence="9" id="KW-1185">Reference proteome</keyword>
<protein>
    <submittedName>
        <fullName evidence="8">Acyl-CoA dehydrogenase</fullName>
    </submittedName>
</protein>
<keyword evidence="5" id="KW-0560">Oxidoreductase</keyword>
<dbReference type="InterPro" id="IPR036250">
    <property type="entry name" value="AcylCo_DH-like_C"/>
</dbReference>
<dbReference type="InterPro" id="IPR046373">
    <property type="entry name" value="Acyl-CoA_Oxase/DH_mid-dom_sf"/>
</dbReference>
<dbReference type="PANTHER" id="PTHR43884:SF20">
    <property type="entry name" value="ACYL-COA DEHYDROGENASE FADE28"/>
    <property type="match status" value="1"/>
</dbReference>
<evidence type="ECO:0000313" key="9">
    <source>
        <dbReference type="Proteomes" id="UP000318199"/>
    </source>
</evidence>
<evidence type="ECO:0000256" key="3">
    <source>
        <dbReference type="ARBA" id="ARBA00022630"/>
    </source>
</evidence>
<comment type="caution">
    <text evidence="8">The sequence shown here is derived from an EMBL/GenBank/DDBJ whole genome shotgun (WGS) entry which is preliminary data.</text>
</comment>
<dbReference type="InterPro" id="IPR037069">
    <property type="entry name" value="AcylCoA_DH/ox_N_sf"/>
</dbReference>
<dbReference type="InterPro" id="IPR013786">
    <property type="entry name" value="AcylCoA_DH/ox_N"/>
</dbReference>
<dbReference type="AlphaFoldDB" id="A0A562ZIT1"/>
<evidence type="ECO:0000259" key="6">
    <source>
        <dbReference type="Pfam" id="PF00441"/>
    </source>
</evidence>
<dbReference type="OrthoDB" id="9770681at2"/>
<dbReference type="InterPro" id="IPR009100">
    <property type="entry name" value="AcylCoA_DH/oxidase_NM_dom_sf"/>
</dbReference>
<dbReference type="PANTHER" id="PTHR43884">
    <property type="entry name" value="ACYL-COA DEHYDROGENASE"/>
    <property type="match status" value="1"/>
</dbReference>
<dbReference type="Gene3D" id="2.40.110.10">
    <property type="entry name" value="Butyryl-CoA Dehydrogenase, subunit A, domain 2"/>
    <property type="match status" value="1"/>
</dbReference>
<evidence type="ECO:0000256" key="4">
    <source>
        <dbReference type="ARBA" id="ARBA00022827"/>
    </source>
</evidence>
<dbReference type="Pfam" id="PF00441">
    <property type="entry name" value="Acyl-CoA_dh_1"/>
    <property type="match status" value="1"/>
</dbReference>
<dbReference type="SUPFAM" id="SSF47203">
    <property type="entry name" value="Acyl-CoA dehydrogenase C-terminal domain-like"/>
    <property type="match status" value="1"/>
</dbReference>
<keyword evidence="3" id="KW-0285">Flavoprotein</keyword>
<dbReference type="Pfam" id="PF02771">
    <property type="entry name" value="Acyl-CoA_dh_N"/>
    <property type="match status" value="1"/>
</dbReference>
<evidence type="ECO:0000313" key="8">
    <source>
        <dbReference type="EMBL" id="TWO68490.1"/>
    </source>
</evidence>
<evidence type="ECO:0000256" key="5">
    <source>
        <dbReference type="ARBA" id="ARBA00023002"/>
    </source>
</evidence>
<gene>
    <name evidence="8" type="ORF">FN976_22940</name>
</gene>
<dbReference type="InterPro" id="IPR009075">
    <property type="entry name" value="AcylCo_DH/oxidase_C"/>
</dbReference>